<organism evidence="1 2">
    <name type="scientific">Exidia glandulosa HHB12029</name>
    <dbReference type="NCBI Taxonomy" id="1314781"/>
    <lineage>
        <taxon>Eukaryota</taxon>
        <taxon>Fungi</taxon>
        <taxon>Dikarya</taxon>
        <taxon>Basidiomycota</taxon>
        <taxon>Agaricomycotina</taxon>
        <taxon>Agaricomycetes</taxon>
        <taxon>Auriculariales</taxon>
        <taxon>Exidiaceae</taxon>
        <taxon>Exidia</taxon>
    </lineage>
</organism>
<gene>
    <name evidence="1" type="ORF">EXIGLDRAFT_726168</name>
</gene>
<dbReference type="Proteomes" id="UP000077266">
    <property type="component" value="Unassembled WGS sequence"/>
</dbReference>
<proteinExistence type="predicted"/>
<evidence type="ECO:0000313" key="2">
    <source>
        <dbReference type="Proteomes" id="UP000077266"/>
    </source>
</evidence>
<accession>A0A165ZS60</accession>
<name>A0A165ZS60_EXIGL</name>
<protein>
    <submittedName>
        <fullName evidence="1">Uncharacterized protein</fullName>
    </submittedName>
</protein>
<evidence type="ECO:0000313" key="1">
    <source>
        <dbReference type="EMBL" id="KZV85409.1"/>
    </source>
</evidence>
<reference evidence="1 2" key="1">
    <citation type="journal article" date="2016" name="Mol. Biol. Evol.">
        <title>Comparative Genomics of Early-Diverging Mushroom-Forming Fungi Provides Insights into the Origins of Lignocellulose Decay Capabilities.</title>
        <authorList>
            <person name="Nagy L.G."/>
            <person name="Riley R."/>
            <person name="Tritt A."/>
            <person name="Adam C."/>
            <person name="Daum C."/>
            <person name="Floudas D."/>
            <person name="Sun H."/>
            <person name="Yadav J.S."/>
            <person name="Pangilinan J."/>
            <person name="Larsson K.H."/>
            <person name="Matsuura K."/>
            <person name="Barry K."/>
            <person name="Labutti K."/>
            <person name="Kuo R."/>
            <person name="Ohm R.A."/>
            <person name="Bhattacharya S.S."/>
            <person name="Shirouzu T."/>
            <person name="Yoshinaga Y."/>
            <person name="Martin F.M."/>
            <person name="Grigoriev I.V."/>
            <person name="Hibbett D.S."/>
        </authorList>
    </citation>
    <scope>NUCLEOTIDE SEQUENCE [LARGE SCALE GENOMIC DNA]</scope>
    <source>
        <strain evidence="1 2">HHB12029</strain>
    </source>
</reference>
<keyword evidence="2" id="KW-1185">Reference proteome</keyword>
<dbReference type="InParanoid" id="A0A165ZS60"/>
<sequence length="60" mass="6521">MVRCASLVASGGLFAIYCRALACTSFLNRMSKSCYFYLAVVTLGARRASFSEAIPFPFIA</sequence>
<dbReference type="AlphaFoldDB" id="A0A165ZS60"/>
<dbReference type="EMBL" id="KV426190">
    <property type="protein sequence ID" value="KZV85409.1"/>
    <property type="molecule type" value="Genomic_DNA"/>
</dbReference>